<evidence type="ECO:0000313" key="1">
    <source>
        <dbReference type="EMBL" id="MBC6012793.1"/>
    </source>
</evidence>
<name>A0ABR7KJI3_9FIRM</name>
<gene>
    <name evidence="1" type="ORF">H8911_08600</name>
</gene>
<comment type="caution">
    <text evidence="1">The sequence shown here is derived from an EMBL/GenBank/DDBJ whole genome shotgun (WGS) entry which is preliminary data.</text>
</comment>
<reference evidence="1 2" key="1">
    <citation type="submission" date="2020-08" db="EMBL/GenBank/DDBJ databases">
        <authorList>
            <person name="Liu C."/>
            <person name="Sun Q."/>
        </authorList>
    </citation>
    <scope>NUCLEOTIDE SEQUENCE [LARGE SCALE GENOMIC DNA]</scope>
    <source>
        <strain evidence="1 2">L34</strain>
    </source>
</reference>
<accession>A0ABR7KJI3</accession>
<evidence type="ECO:0000313" key="2">
    <source>
        <dbReference type="Proteomes" id="UP000649075"/>
    </source>
</evidence>
<sequence length="109" mass="12947">MRDVKRVLEMRSQNYTQRQISVSLKISRDTIRKIFNVADDKKVCWSSVKDLSESDVQNLLFEQEMKINLSIKQPDFDYIHKELLKPGTTIKLLWEAYVDDCRSIKSPFY</sequence>
<dbReference type="EMBL" id="JACRWH010000037">
    <property type="protein sequence ID" value="MBC6012793.1"/>
    <property type="molecule type" value="Genomic_DNA"/>
</dbReference>
<dbReference type="Proteomes" id="UP000649075">
    <property type="component" value="Unassembled WGS sequence"/>
</dbReference>
<dbReference type="RefSeq" id="WP_186999367.1">
    <property type="nucleotide sequence ID" value="NZ_JACRWH010000037.1"/>
</dbReference>
<protein>
    <recommendedName>
        <fullName evidence="3">Helix-turn-helix domain-containing protein</fullName>
    </recommendedName>
</protein>
<organism evidence="1 2">
    <name type="scientific">Holdemanella hominis</name>
    <dbReference type="NCBI Taxonomy" id="2764327"/>
    <lineage>
        <taxon>Bacteria</taxon>
        <taxon>Bacillati</taxon>
        <taxon>Bacillota</taxon>
        <taxon>Erysipelotrichia</taxon>
        <taxon>Erysipelotrichales</taxon>
        <taxon>Erysipelotrichaceae</taxon>
        <taxon>Holdemanella</taxon>
    </lineage>
</organism>
<keyword evidence="2" id="KW-1185">Reference proteome</keyword>
<proteinExistence type="predicted"/>
<evidence type="ECO:0008006" key="3">
    <source>
        <dbReference type="Google" id="ProtNLM"/>
    </source>
</evidence>